<dbReference type="AlphaFoldDB" id="A0A1H8WHS0"/>
<organism evidence="1 2">
    <name type="scientific">Salinihabitans flavidus</name>
    <dbReference type="NCBI Taxonomy" id="569882"/>
    <lineage>
        <taxon>Bacteria</taxon>
        <taxon>Pseudomonadati</taxon>
        <taxon>Pseudomonadota</taxon>
        <taxon>Alphaproteobacteria</taxon>
        <taxon>Rhodobacterales</taxon>
        <taxon>Roseobacteraceae</taxon>
        <taxon>Salinihabitans</taxon>
    </lineage>
</organism>
<evidence type="ECO:0008006" key="3">
    <source>
        <dbReference type="Google" id="ProtNLM"/>
    </source>
</evidence>
<keyword evidence="2" id="KW-1185">Reference proteome</keyword>
<sequence length="68" mass="7305">MVSSGRSIEGHVTYVRDGNTIEVAYVPVRIAKLDCAESGSMAGNRATKRMHACALGNGTVQIERQEIV</sequence>
<proteinExistence type="predicted"/>
<protein>
    <recommendedName>
        <fullName evidence="3">Nuclease homologue</fullName>
    </recommendedName>
</protein>
<accession>A0A1H8WHS0</accession>
<dbReference type="SUPFAM" id="SSF50199">
    <property type="entry name" value="Staphylococcal nuclease"/>
    <property type="match status" value="1"/>
</dbReference>
<gene>
    <name evidence="1" type="ORF">SAMN04490248_1642</name>
</gene>
<evidence type="ECO:0000313" key="1">
    <source>
        <dbReference type="EMBL" id="SEP27234.1"/>
    </source>
</evidence>
<dbReference type="Proteomes" id="UP000198893">
    <property type="component" value="Unassembled WGS sequence"/>
</dbReference>
<dbReference type="Gene3D" id="2.40.50.90">
    <property type="match status" value="1"/>
</dbReference>
<dbReference type="EMBL" id="FODS01000064">
    <property type="protein sequence ID" value="SEP27234.1"/>
    <property type="molecule type" value="Genomic_DNA"/>
</dbReference>
<reference evidence="1 2" key="1">
    <citation type="submission" date="2016-10" db="EMBL/GenBank/DDBJ databases">
        <authorList>
            <person name="de Groot N.N."/>
        </authorList>
    </citation>
    <scope>NUCLEOTIDE SEQUENCE [LARGE SCALE GENOMIC DNA]</scope>
    <source>
        <strain evidence="1 2">DSM 27842</strain>
    </source>
</reference>
<name>A0A1H8WHS0_9RHOB</name>
<dbReference type="InterPro" id="IPR035437">
    <property type="entry name" value="SNase_OB-fold_sf"/>
</dbReference>
<evidence type="ECO:0000313" key="2">
    <source>
        <dbReference type="Proteomes" id="UP000198893"/>
    </source>
</evidence>